<accession>A0ABS3GY22</accession>
<reference evidence="3 4" key="1">
    <citation type="submission" date="2021-03" db="EMBL/GenBank/DDBJ databases">
        <title>Enterococcal diversity collection.</title>
        <authorList>
            <person name="Gilmore M.S."/>
            <person name="Schwartzman J."/>
            <person name="Van Tyne D."/>
            <person name="Martin M."/>
            <person name="Earl A.M."/>
            <person name="Manson A.L."/>
            <person name="Straub T."/>
            <person name="Salamzade R."/>
            <person name="Saavedra J."/>
            <person name="Lebreton F."/>
            <person name="Prichula J."/>
            <person name="Schaufler K."/>
            <person name="Gaca A."/>
            <person name="Sgardioli B."/>
            <person name="Wagenaar J."/>
            <person name="Strong T."/>
        </authorList>
    </citation>
    <scope>NUCLEOTIDE SEQUENCE [LARGE SCALE GENOMIC DNA]</scope>
    <source>
        <strain evidence="3 4">DIV0869a</strain>
    </source>
</reference>
<proteinExistence type="predicted"/>
<name>A0ABS3GY22_9ENTE</name>
<feature type="domain" description="Zinc-ribbon" evidence="2">
    <location>
        <begin position="4"/>
        <end position="24"/>
    </location>
</feature>
<feature type="transmembrane region" description="Helical" evidence="1">
    <location>
        <begin position="182"/>
        <end position="207"/>
    </location>
</feature>
<evidence type="ECO:0000256" key="1">
    <source>
        <dbReference type="SAM" id="Phobius"/>
    </source>
</evidence>
<feature type="transmembrane region" description="Helical" evidence="1">
    <location>
        <begin position="219"/>
        <end position="241"/>
    </location>
</feature>
<evidence type="ECO:0000259" key="2">
    <source>
        <dbReference type="Pfam" id="PF13240"/>
    </source>
</evidence>
<dbReference type="InterPro" id="IPR026870">
    <property type="entry name" value="Zinc_ribbon_dom"/>
</dbReference>
<keyword evidence="4" id="KW-1185">Reference proteome</keyword>
<keyword evidence="1" id="KW-0812">Transmembrane</keyword>
<keyword evidence="1" id="KW-0472">Membrane</keyword>
<feature type="transmembrane region" description="Helical" evidence="1">
    <location>
        <begin position="94"/>
        <end position="118"/>
    </location>
</feature>
<protein>
    <submittedName>
        <fullName evidence="3">Zinc ribbon domain-containing protein</fullName>
    </submittedName>
</protein>
<feature type="transmembrane region" description="Helical" evidence="1">
    <location>
        <begin position="157"/>
        <end position="176"/>
    </location>
</feature>
<feature type="transmembrane region" description="Helical" evidence="1">
    <location>
        <begin position="124"/>
        <end position="148"/>
    </location>
</feature>
<evidence type="ECO:0000313" key="3">
    <source>
        <dbReference type="EMBL" id="MBO0439656.1"/>
    </source>
</evidence>
<keyword evidence="1" id="KW-1133">Transmembrane helix</keyword>
<organism evidence="3 4">
    <name type="scientific">Candidatus Enterococcus ikei</name>
    <dbReference type="NCBI Taxonomy" id="2815326"/>
    <lineage>
        <taxon>Bacteria</taxon>
        <taxon>Bacillati</taxon>
        <taxon>Bacillota</taxon>
        <taxon>Bacilli</taxon>
        <taxon>Lactobacillales</taxon>
        <taxon>Enterococcaceae</taxon>
        <taxon>Enterococcus</taxon>
    </lineage>
</organism>
<comment type="caution">
    <text evidence="3">The sequence shown here is derived from an EMBL/GenBank/DDBJ whole genome shotgun (WGS) entry which is preliminary data.</text>
</comment>
<sequence length="259" mass="29563">MNNCIHCGKEIKKEAKFCPTCGKSQSKTEPVDTPQKETVLEKTVQMQQNLNEQLKSNQTVQQLKKESKNYFSWLNTQIKGTEEEKAQRIPIFGVINFLLLIVFNSIAISRSIVIISYFSSETPLSLFIESLLLLGAYFFLIVIVFYLISNKRTKKKMLFSTAFDSLFSPASLAVYVSLLSLVLSFMLSSSFMIVSGLFCLSALLVSLSFTDHLWKQEDVWVRFCLTLFTLILSFGVIYFIFQLLGGSKIINLFLFSLFY</sequence>
<dbReference type="Pfam" id="PF13240">
    <property type="entry name" value="Zn_Ribbon_1"/>
    <property type="match status" value="1"/>
</dbReference>
<dbReference type="EMBL" id="JAFLWD010000009">
    <property type="protein sequence ID" value="MBO0439656.1"/>
    <property type="molecule type" value="Genomic_DNA"/>
</dbReference>
<dbReference type="RefSeq" id="WP_207111741.1">
    <property type="nucleotide sequence ID" value="NZ_JAFLWD010000009.1"/>
</dbReference>
<dbReference type="Proteomes" id="UP000664632">
    <property type="component" value="Unassembled WGS sequence"/>
</dbReference>
<gene>
    <name evidence="3" type="ORF">JZO69_04755</name>
</gene>
<evidence type="ECO:0000313" key="4">
    <source>
        <dbReference type="Proteomes" id="UP000664632"/>
    </source>
</evidence>